<proteinExistence type="predicted"/>
<evidence type="ECO:0000256" key="2">
    <source>
        <dbReference type="SAM" id="Phobius"/>
    </source>
</evidence>
<dbReference type="RefSeq" id="WP_317943069.1">
    <property type="nucleotide sequence ID" value="NZ_JAUBDI010000005.1"/>
</dbReference>
<protein>
    <submittedName>
        <fullName evidence="3">Class D sortase</fullName>
    </submittedName>
</protein>
<gene>
    <name evidence="3" type="ORF">QT711_07395</name>
</gene>
<dbReference type="Proteomes" id="UP001282284">
    <property type="component" value="Unassembled WGS sequence"/>
</dbReference>
<organism evidence="3 4">
    <name type="scientific">Sporosarcina saromensis</name>
    <dbReference type="NCBI Taxonomy" id="359365"/>
    <lineage>
        <taxon>Bacteria</taxon>
        <taxon>Bacillati</taxon>
        <taxon>Bacillota</taxon>
        <taxon>Bacilli</taxon>
        <taxon>Bacillales</taxon>
        <taxon>Caryophanaceae</taxon>
        <taxon>Sporosarcina</taxon>
    </lineage>
</organism>
<evidence type="ECO:0000256" key="1">
    <source>
        <dbReference type="ARBA" id="ARBA00022801"/>
    </source>
</evidence>
<dbReference type="SUPFAM" id="SSF63817">
    <property type="entry name" value="Sortase"/>
    <property type="match status" value="1"/>
</dbReference>
<keyword evidence="4" id="KW-1185">Reference proteome</keyword>
<evidence type="ECO:0000313" key="4">
    <source>
        <dbReference type="Proteomes" id="UP001282284"/>
    </source>
</evidence>
<name>A0ABU4G7X0_9BACL</name>
<keyword evidence="2" id="KW-0472">Membrane</keyword>
<sequence length="210" mass="23073">MYIRRVVGSLLLVVGLGILFYPQIEKKAYHKEQQDLLDAFERLGTIEESEQPVVDGEIKDEVGSTADSEEADLLEGVTGLLQIEKIDLKIAIFDSSSVEALTKGVGMIEPEKQFGMNNIGIAGHRSVTHGKQFNRLREVEPGDTATVVTTDGTFEYVITDSFVVHQSEVSVLDDQEDPLLTLVTCTPLGSRNPPYRLIVQGKLVNGQGEK</sequence>
<dbReference type="InterPro" id="IPR023365">
    <property type="entry name" value="Sortase_dom-sf"/>
</dbReference>
<keyword evidence="2" id="KW-0812">Transmembrane</keyword>
<reference evidence="3 4" key="1">
    <citation type="submission" date="2023-06" db="EMBL/GenBank/DDBJ databases">
        <title>Sporosarcina sp. nov., isolated from Korean traditional fermented seafood 'Jeotgal'.</title>
        <authorList>
            <person name="Yang A.I."/>
            <person name="Shin N.-R."/>
        </authorList>
    </citation>
    <scope>NUCLEOTIDE SEQUENCE [LARGE SCALE GENOMIC DNA]</scope>
    <source>
        <strain evidence="3 4">KCTC13119</strain>
    </source>
</reference>
<dbReference type="Gene3D" id="2.40.260.10">
    <property type="entry name" value="Sortase"/>
    <property type="match status" value="1"/>
</dbReference>
<evidence type="ECO:0000313" key="3">
    <source>
        <dbReference type="EMBL" id="MDW0113006.1"/>
    </source>
</evidence>
<feature type="transmembrane region" description="Helical" evidence="2">
    <location>
        <begin position="6"/>
        <end position="24"/>
    </location>
</feature>
<dbReference type="NCBIfam" id="TIGR01076">
    <property type="entry name" value="sortase_fam"/>
    <property type="match status" value="1"/>
</dbReference>
<dbReference type="InterPro" id="IPR005754">
    <property type="entry name" value="Sortase"/>
</dbReference>
<dbReference type="InterPro" id="IPR042000">
    <property type="entry name" value="Sortase_D_2"/>
</dbReference>
<accession>A0ABU4G7X0</accession>
<keyword evidence="1" id="KW-0378">Hydrolase</keyword>
<comment type="caution">
    <text evidence="3">The sequence shown here is derived from an EMBL/GenBank/DDBJ whole genome shotgun (WGS) entry which is preliminary data.</text>
</comment>
<dbReference type="CDD" id="cd06166">
    <property type="entry name" value="Sortase_D_2"/>
    <property type="match status" value="1"/>
</dbReference>
<keyword evidence="2" id="KW-1133">Transmembrane helix</keyword>
<dbReference type="Pfam" id="PF04203">
    <property type="entry name" value="Sortase"/>
    <property type="match status" value="1"/>
</dbReference>
<dbReference type="EMBL" id="JAUBDI010000005">
    <property type="protein sequence ID" value="MDW0113006.1"/>
    <property type="molecule type" value="Genomic_DNA"/>
</dbReference>